<accession>A0AAV1SI65</accession>
<name>A0AAV1SI65_9ROSI</name>
<keyword evidence="7" id="KW-1185">Reference proteome</keyword>
<dbReference type="InterPro" id="IPR003340">
    <property type="entry name" value="B3_DNA-bd"/>
</dbReference>
<dbReference type="SUPFAM" id="SSF101936">
    <property type="entry name" value="DNA-binding pseudobarrel domain"/>
    <property type="match status" value="1"/>
</dbReference>
<keyword evidence="2" id="KW-0805">Transcription regulation</keyword>
<evidence type="ECO:0000313" key="6">
    <source>
        <dbReference type="EMBL" id="CAK7351353.1"/>
    </source>
</evidence>
<evidence type="ECO:0000256" key="2">
    <source>
        <dbReference type="ARBA" id="ARBA00023015"/>
    </source>
</evidence>
<dbReference type="AlphaFoldDB" id="A0AAV1SI65"/>
<dbReference type="CDD" id="cd10017">
    <property type="entry name" value="B3_DNA"/>
    <property type="match status" value="1"/>
</dbReference>
<proteinExistence type="predicted"/>
<dbReference type="Gene3D" id="2.40.330.10">
    <property type="entry name" value="DNA-binding pseudobarrel domain"/>
    <property type="match status" value="1"/>
</dbReference>
<evidence type="ECO:0000256" key="5">
    <source>
        <dbReference type="ARBA" id="ARBA00023242"/>
    </source>
</evidence>
<dbReference type="GO" id="GO:0003677">
    <property type="term" value="F:DNA binding"/>
    <property type="evidence" value="ECO:0007669"/>
    <property type="project" value="UniProtKB-KW"/>
</dbReference>
<dbReference type="GO" id="GO:0005634">
    <property type="term" value="C:nucleus"/>
    <property type="evidence" value="ECO:0007669"/>
    <property type="project" value="UniProtKB-SubCell"/>
</dbReference>
<sequence length="131" mass="15415">MEYEGQVAMEKLLSDSDATNMRFEFPTKSLKNFLMPVGQNYLKFVAMDMLGQPRELKISVRNEGKHKKPWMSGQWRSYVLEKGLKKGDRVKLIIQVRENGGRIYRIKAERNLTMGMWIPIEEYWQARNGNN</sequence>
<keyword evidence="5" id="KW-0539">Nucleus</keyword>
<evidence type="ECO:0000256" key="1">
    <source>
        <dbReference type="ARBA" id="ARBA00004123"/>
    </source>
</evidence>
<keyword evidence="4" id="KW-0804">Transcription</keyword>
<comment type="subcellular location">
    <subcellularLocation>
        <location evidence="1">Nucleus</location>
    </subcellularLocation>
</comment>
<dbReference type="Proteomes" id="UP001314170">
    <property type="component" value="Unassembled WGS sequence"/>
</dbReference>
<keyword evidence="3" id="KW-0238">DNA-binding</keyword>
<evidence type="ECO:0008006" key="8">
    <source>
        <dbReference type="Google" id="ProtNLM"/>
    </source>
</evidence>
<comment type="caution">
    <text evidence="6">The sequence shown here is derived from an EMBL/GenBank/DDBJ whole genome shotgun (WGS) entry which is preliminary data.</text>
</comment>
<evidence type="ECO:0000313" key="7">
    <source>
        <dbReference type="Proteomes" id="UP001314170"/>
    </source>
</evidence>
<evidence type="ECO:0000256" key="4">
    <source>
        <dbReference type="ARBA" id="ARBA00023163"/>
    </source>
</evidence>
<organism evidence="6 7">
    <name type="scientific">Dovyalis caffra</name>
    <dbReference type="NCBI Taxonomy" id="77055"/>
    <lineage>
        <taxon>Eukaryota</taxon>
        <taxon>Viridiplantae</taxon>
        <taxon>Streptophyta</taxon>
        <taxon>Embryophyta</taxon>
        <taxon>Tracheophyta</taxon>
        <taxon>Spermatophyta</taxon>
        <taxon>Magnoliopsida</taxon>
        <taxon>eudicotyledons</taxon>
        <taxon>Gunneridae</taxon>
        <taxon>Pentapetalae</taxon>
        <taxon>rosids</taxon>
        <taxon>fabids</taxon>
        <taxon>Malpighiales</taxon>
        <taxon>Salicaceae</taxon>
        <taxon>Flacourtieae</taxon>
        <taxon>Dovyalis</taxon>
    </lineage>
</organism>
<evidence type="ECO:0000256" key="3">
    <source>
        <dbReference type="ARBA" id="ARBA00023125"/>
    </source>
</evidence>
<dbReference type="EMBL" id="CAWUPB010001184">
    <property type="protein sequence ID" value="CAK7351353.1"/>
    <property type="molecule type" value="Genomic_DNA"/>
</dbReference>
<protein>
    <recommendedName>
        <fullName evidence="8">TF-B3 domain-containing protein</fullName>
    </recommendedName>
</protein>
<dbReference type="InterPro" id="IPR015300">
    <property type="entry name" value="DNA-bd_pseudobarrel_sf"/>
</dbReference>
<reference evidence="6 7" key="1">
    <citation type="submission" date="2024-01" db="EMBL/GenBank/DDBJ databases">
        <authorList>
            <person name="Waweru B."/>
        </authorList>
    </citation>
    <scope>NUCLEOTIDE SEQUENCE [LARGE SCALE GENOMIC DNA]</scope>
</reference>
<gene>
    <name evidence="6" type="ORF">DCAF_LOCUS23811</name>
</gene>